<proteinExistence type="predicted"/>
<reference evidence="2 3" key="1">
    <citation type="submission" date="2017-08" db="EMBL/GenBank/DDBJ databases">
        <title>Infants hospitalized years apart are colonized by the same room-sourced microbial strains.</title>
        <authorList>
            <person name="Brooks B."/>
            <person name="Olm M.R."/>
            <person name="Firek B.A."/>
            <person name="Baker R."/>
            <person name="Thomas B.C."/>
            <person name="Morowitz M.J."/>
            <person name="Banfield J.F."/>
        </authorList>
    </citation>
    <scope>NUCLEOTIDE SEQUENCE [LARGE SCALE GENOMIC DNA]</scope>
    <source>
        <strain evidence="2">S2_018_000_R2_104</strain>
    </source>
</reference>
<comment type="caution">
    <text evidence="2">The sequence shown here is derived from an EMBL/GenBank/DDBJ whole genome shotgun (WGS) entry which is preliminary data.</text>
</comment>
<sequence>ATQDAELLYADYDHPAHAAYEINVLYGIKRDLIPDESGFDPSAWKYSMAWWPDAFQFCHICEATEAQSFSMNGIRFDFPKGKQLVVDNSFKFPVLAMQRAAQLAGGNYIQPFSDGEGRMVVHAIAL</sequence>
<feature type="domain" description="Histidine-specific methyltransferase SAM-dependent" evidence="1">
    <location>
        <begin position="3"/>
        <end position="124"/>
    </location>
</feature>
<evidence type="ECO:0000313" key="2">
    <source>
        <dbReference type="EMBL" id="PZO88551.1"/>
    </source>
</evidence>
<dbReference type="AlphaFoldDB" id="A0A2W5BZQ8"/>
<accession>A0A2W5BZQ8</accession>
<protein>
    <recommendedName>
        <fullName evidence="1">Histidine-specific methyltransferase SAM-dependent domain-containing protein</fullName>
    </recommendedName>
</protein>
<evidence type="ECO:0000259" key="1">
    <source>
        <dbReference type="Pfam" id="PF10017"/>
    </source>
</evidence>
<dbReference type="Proteomes" id="UP000249557">
    <property type="component" value="Unassembled WGS sequence"/>
</dbReference>
<feature type="non-terminal residue" evidence="2">
    <location>
        <position position="1"/>
    </location>
</feature>
<evidence type="ECO:0000313" key="3">
    <source>
        <dbReference type="Proteomes" id="UP000249557"/>
    </source>
</evidence>
<gene>
    <name evidence="2" type="ORF">DI626_01610</name>
</gene>
<organism evidence="2 3">
    <name type="scientific">Micavibrio aeruginosavorus</name>
    <dbReference type="NCBI Taxonomy" id="349221"/>
    <lineage>
        <taxon>Bacteria</taxon>
        <taxon>Pseudomonadati</taxon>
        <taxon>Bdellovibrionota</taxon>
        <taxon>Bdellovibrionia</taxon>
        <taxon>Bdellovibrionales</taxon>
        <taxon>Pseudobdellovibrionaceae</taxon>
        <taxon>Micavibrio</taxon>
    </lineage>
</organism>
<dbReference type="EMBL" id="QFNK01000014">
    <property type="protein sequence ID" value="PZO88551.1"/>
    <property type="molecule type" value="Genomic_DNA"/>
</dbReference>
<dbReference type="InterPro" id="IPR019257">
    <property type="entry name" value="MeTrfase_dom"/>
</dbReference>
<dbReference type="Pfam" id="PF10017">
    <property type="entry name" value="Methyltransf_33"/>
    <property type="match status" value="1"/>
</dbReference>
<name>A0A2W5BZQ8_9BACT</name>